<keyword evidence="2" id="KW-0732">Signal</keyword>
<proteinExistence type="predicted"/>
<name>A0ABU7RAL5_9ACTN</name>
<gene>
    <name evidence="4" type="ORF">VXJ25_05585</name>
</gene>
<dbReference type="PANTHER" id="PTHR39201">
    <property type="entry name" value="EXPORTED PROTEIN-RELATED"/>
    <property type="match status" value="1"/>
</dbReference>
<evidence type="ECO:0000313" key="5">
    <source>
        <dbReference type="Proteomes" id="UP001332931"/>
    </source>
</evidence>
<dbReference type="EMBL" id="JAZGJQ010000004">
    <property type="protein sequence ID" value="MEE6147464.1"/>
    <property type="molecule type" value="Genomic_DNA"/>
</dbReference>
<organism evidence="4 5">
    <name type="scientific">Olsenella absiana</name>
    <dbReference type="NCBI Taxonomy" id="3115222"/>
    <lineage>
        <taxon>Bacteria</taxon>
        <taxon>Bacillati</taxon>
        <taxon>Actinomycetota</taxon>
        <taxon>Coriobacteriia</taxon>
        <taxon>Coriobacteriales</taxon>
        <taxon>Atopobiaceae</taxon>
        <taxon>Olsenella</taxon>
    </lineage>
</organism>
<feature type="signal peptide" evidence="2">
    <location>
        <begin position="1"/>
        <end position="29"/>
    </location>
</feature>
<dbReference type="PANTHER" id="PTHR39201:SF1">
    <property type="entry name" value="FLAVODOXIN-LIKE DOMAIN-CONTAINING PROTEIN"/>
    <property type="match status" value="1"/>
</dbReference>
<dbReference type="Pfam" id="PF12682">
    <property type="entry name" value="Flavodoxin_4"/>
    <property type="match status" value="1"/>
</dbReference>
<evidence type="ECO:0000256" key="1">
    <source>
        <dbReference type="SAM" id="MobiDB-lite"/>
    </source>
</evidence>
<comment type="caution">
    <text evidence="4">The sequence shown here is derived from an EMBL/GenBank/DDBJ whole genome shotgun (WGS) entry which is preliminary data.</text>
</comment>
<dbReference type="Proteomes" id="UP001332931">
    <property type="component" value="Unassembled WGS sequence"/>
</dbReference>
<dbReference type="InterPro" id="IPR006311">
    <property type="entry name" value="TAT_signal"/>
</dbReference>
<dbReference type="Gene3D" id="3.40.50.360">
    <property type="match status" value="1"/>
</dbReference>
<feature type="chain" id="PRO_5046827235" evidence="2">
    <location>
        <begin position="30"/>
        <end position="226"/>
    </location>
</feature>
<feature type="compositionally biased region" description="Low complexity" evidence="1">
    <location>
        <begin position="34"/>
        <end position="63"/>
    </location>
</feature>
<evidence type="ECO:0000313" key="4">
    <source>
        <dbReference type="EMBL" id="MEE6147464.1"/>
    </source>
</evidence>
<feature type="region of interest" description="Disordered" evidence="1">
    <location>
        <begin position="30"/>
        <end position="63"/>
    </location>
</feature>
<dbReference type="SUPFAM" id="SSF52218">
    <property type="entry name" value="Flavoproteins"/>
    <property type="match status" value="1"/>
</dbReference>
<dbReference type="PROSITE" id="PS51318">
    <property type="entry name" value="TAT"/>
    <property type="match status" value="1"/>
</dbReference>
<evidence type="ECO:0000256" key="2">
    <source>
        <dbReference type="SAM" id="SignalP"/>
    </source>
</evidence>
<evidence type="ECO:0000259" key="3">
    <source>
        <dbReference type="Pfam" id="PF12682"/>
    </source>
</evidence>
<sequence>MGNHTDFTRRTFVTGALALVTGLGLSACASGRPAQAGDSSSSSQSSSQSAAAASGSSDGAAGESGSRKVLVTYFSAQGHTRRVAERIAQDIGGDTFEVVPTQVYSDDNLDYNDDTSRVSKEYQDQSLRDVSLRQTTPDGWSDYDTVLVGYPIWWGDYAWPITHFASDNDFTGKKVIPFCTSIASGLGSSAKNLATVAGTGDWQDGQRFGENLSESDVDGWVKGLDL</sequence>
<feature type="domain" description="Flavodoxin-like" evidence="3">
    <location>
        <begin position="68"/>
        <end position="222"/>
    </location>
</feature>
<dbReference type="InterPro" id="IPR029039">
    <property type="entry name" value="Flavoprotein-like_sf"/>
</dbReference>
<dbReference type="InterPro" id="IPR008254">
    <property type="entry name" value="Flavodoxin/NO_synth"/>
</dbReference>
<accession>A0ABU7RAL5</accession>
<reference evidence="4 5" key="1">
    <citation type="submission" date="2024-01" db="EMBL/GenBank/DDBJ databases">
        <title>Description of Olsenella sp. nov., isolated from pig feces.</title>
        <authorList>
            <person name="Chang Y.-H."/>
        </authorList>
    </citation>
    <scope>NUCLEOTIDE SEQUENCE [LARGE SCALE GENOMIC DNA]</scope>
    <source>
        <strain evidence="4 5">YH-ols2223</strain>
    </source>
</reference>
<protein>
    <submittedName>
        <fullName evidence="4">Flavodoxin</fullName>
    </submittedName>
</protein>
<keyword evidence="5" id="KW-1185">Reference proteome</keyword>